<reference evidence="3 4" key="1">
    <citation type="submission" date="2024-01" db="EMBL/GenBank/DDBJ databases">
        <authorList>
            <person name="Allen C."/>
            <person name="Tagirdzhanova G."/>
        </authorList>
    </citation>
    <scope>NUCLEOTIDE SEQUENCE [LARGE SCALE GENOMIC DNA]</scope>
    <source>
        <strain evidence="3 4">CBS 119000</strain>
    </source>
</reference>
<comment type="caution">
    <text evidence="3">The sequence shown here is derived from an EMBL/GenBank/DDBJ whole genome shotgun (WGS) entry which is preliminary data.</text>
</comment>
<dbReference type="Proteomes" id="UP001642502">
    <property type="component" value="Unassembled WGS sequence"/>
</dbReference>
<keyword evidence="2" id="KW-0472">Membrane</keyword>
<organism evidence="3 4">
    <name type="scientific">Sporothrix epigloea</name>
    <dbReference type="NCBI Taxonomy" id="1892477"/>
    <lineage>
        <taxon>Eukaryota</taxon>
        <taxon>Fungi</taxon>
        <taxon>Dikarya</taxon>
        <taxon>Ascomycota</taxon>
        <taxon>Pezizomycotina</taxon>
        <taxon>Sordariomycetes</taxon>
        <taxon>Sordariomycetidae</taxon>
        <taxon>Ophiostomatales</taxon>
        <taxon>Ophiostomataceae</taxon>
        <taxon>Sporothrix</taxon>
    </lineage>
</organism>
<evidence type="ECO:0000256" key="2">
    <source>
        <dbReference type="SAM" id="Phobius"/>
    </source>
</evidence>
<accession>A0ABP0D8H0</accession>
<dbReference type="EMBL" id="CAWUON010000007">
    <property type="protein sequence ID" value="CAK7264516.1"/>
    <property type="molecule type" value="Genomic_DNA"/>
</dbReference>
<name>A0ABP0D8H0_9PEZI</name>
<proteinExistence type="predicted"/>
<keyword evidence="2" id="KW-0812">Transmembrane</keyword>
<sequence>MVNAVLYRGLLSTAARRSLALPACGTSARELFGGLYQRSYSSLPTIAQSSFWKQLIPKPLRRNKDGSLPVANAVSSARAAKEWNPATFYIFIFLFIGSMSIQMISLKKEFETFMRQSEVKIGLLREVIERVQRGEKVDVERVLGTGDPTKEAEWDSVLKELERDEVTKNFGRQEKKPAVSASPAVSQTSDPTVPTGPSSLKIASASSFY</sequence>
<protein>
    <submittedName>
        <fullName evidence="3">Uncharacterized protein</fullName>
    </submittedName>
</protein>
<feature type="transmembrane region" description="Helical" evidence="2">
    <location>
        <begin position="86"/>
        <end position="106"/>
    </location>
</feature>
<evidence type="ECO:0000313" key="3">
    <source>
        <dbReference type="EMBL" id="CAK7264516.1"/>
    </source>
</evidence>
<gene>
    <name evidence="3" type="ORF">SEPCBS119000_001032</name>
</gene>
<feature type="region of interest" description="Disordered" evidence="1">
    <location>
        <begin position="168"/>
        <end position="209"/>
    </location>
</feature>
<dbReference type="Pfam" id="PF17254">
    <property type="entry name" value="DUF5321"/>
    <property type="match status" value="1"/>
</dbReference>
<feature type="compositionally biased region" description="Polar residues" evidence="1">
    <location>
        <begin position="183"/>
        <end position="198"/>
    </location>
</feature>
<feature type="compositionally biased region" description="Basic and acidic residues" evidence="1">
    <location>
        <begin position="168"/>
        <end position="177"/>
    </location>
</feature>
<dbReference type="InterPro" id="IPR035213">
    <property type="entry name" value="DUF5321"/>
</dbReference>
<evidence type="ECO:0000313" key="4">
    <source>
        <dbReference type="Proteomes" id="UP001642502"/>
    </source>
</evidence>
<keyword evidence="2" id="KW-1133">Transmembrane helix</keyword>
<keyword evidence="4" id="KW-1185">Reference proteome</keyword>
<evidence type="ECO:0000256" key="1">
    <source>
        <dbReference type="SAM" id="MobiDB-lite"/>
    </source>
</evidence>